<dbReference type="EMBL" id="JAAKZF010000028">
    <property type="protein sequence ID" value="NGO53217.1"/>
    <property type="molecule type" value="Genomic_DNA"/>
</dbReference>
<evidence type="ECO:0000313" key="3">
    <source>
        <dbReference type="EMBL" id="NGO53217.1"/>
    </source>
</evidence>
<proteinExistence type="inferred from homology"/>
<keyword evidence="4" id="KW-1185">Reference proteome</keyword>
<dbReference type="Gene3D" id="3.40.1620.10">
    <property type="entry name" value="YefM-like domain"/>
    <property type="match status" value="1"/>
</dbReference>
<evidence type="ECO:0000256" key="1">
    <source>
        <dbReference type="ARBA" id="ARBA00009981"/>
    </source>
</evidence>
<dbReference type="InterPro" id="IPR006442">
    <property type="entry name" value="Antitoxin_Phd/YefM"/>
</dbReference>
<gene>
    <name evidence="3" type="ORF">G6N73_18935</name>
</gene>
<evidence type="ECO:0000313" key="4">
    <source>
        <dbReference type="Proteomes" id="UP001642900"/>
    </source>
</evidence>
<dbReference type="NCBIfam" id="TIGR01552">
    <property type="entry name" value="phd_fam"/>
    <property type="match status" value="1"/>
</dbReference>
<dbReference type="Pfam" id="PF02604">
    <property type="entry name" value="PhdYeFM_antitox"/>
    <property type="match status" value="1"/>
</dbReference>
<dbReference type="AlphaFoldDB" id="A0A6G4WGJ2"/>
<reference evidence="3 4" key="1">
    <citation type="submission" date="2020-02" db="EMBL/GenBank/DDBJ databases">
        <title>Genome sequence of strain CCNWXJ40-4.</title>
        <authorList>
            <person name="Gao J."/>
            <person name="Sun J."/>
        </authorList>
    </citation>
    <scope>NUCLEOTIDE SEQUENCE [LARGE SCALE GENOMIC DNA]</scope>
    <source>
        <strain evidence="3 4">CCNWXJ 40-4</strain>
    </source>
</reference>
<protein>
    <recommendedName>
        <fullName evidence="2">Antitoxin</fullName>
    </recommendedName>
</protein>
<dbReference type="InterPro" id="IPR036165">
    <property type="entry name" value="YefM-like_sf"/>
</dbReference>
<comment type="caution">
    <text evidence="3">The sequence shown here is derived from an EMBL/GenBank/DDBJ whole genome shotgun (WGS) entry which is preliminary data.</text>
</comment>
<name>A0A6G4WGJ2_9HYPH</name>
<dbReference type="SUPFAM" id="SSF143120">
    <property type="entry name" value="YefM-like"/>
    <property type="match status" value="1"/>
</dbReference>
<organism evidence="3 4">
    <name type="scientific">Allomesorhizobium camelthorni</name>
    <dbReference type="NCBI Taxonomy" id="475069"/>
    <lineage>
        <taxon>Bacteria</taxon>
        <taxon>Pseudomonadati</taxon>
        <taxon>Pseudomonadota</taxon>
        <taxon>Alphaproteobacteria</taxon>
        <taxon>Hyphomicrobiales</taxon>
        <taxon>Phyllobacteriaceae</taxon>
        <taxon>Allomesorhizobium</taxon>
    </lineage>
</organism>
<comment type="similarity">
    <text evidence="1 2">Belongs to the phD/YefM antitoxin family.</text>
</comment>
<comment type="function">
    <text evidence="2">Antitoxin component of a type II toxin-antitoxin (TA) system.</text>
</comment>
<sequence length="87" mass="10102">MRVTSAEFIKKYGSVTDAALSEPVTITRNGRPRLVLISADEYERLKRRDRRVVSIEDITDEDLKLIEDSRMEAGHEELDEELKGWRP</sequence>
<evidence type="ECO:0000256" key="2">
    <source>
        <dbReference type="RuleBase" id="RU362080"/>
    </source>
</evidence>
<accession>A0A6G4WGJ2</accession>
<dbReference type="RefSeq" id="WP_008837863.1">
    <property type="nucleotide sequence ID" value="NZ_JAAKZF010000028.1"/>
</dbReference>
<dbReference type="Proteomes" id="UP001642900">
    <property type="component" value="Unassembled WGS sequence"/>
</dbReference>